<keyword evidence="1" id="KW-1003">Cell membrane</keyword>
<gene>
    <name evidence="9" type="ORF">UFOPK2754_03287</name>
    <name evidence="10" type="ORF">UFOPK3139_03331</name>
    <name evidence="11" type="ORF">UFOPK3543_00969</name>
    <name evidence="12" type="ORF">UFOPK3967_02593</name>
</gene>
<dbReference type="Pfam" id="PF00535">
    <property type="entry name" value="Glycos_transf_2"/>
    <property type="match status" value="1"/>
</dbReference>
<keyword evidence="4" id="KW-0812">Transmembrane</keyword>
<dbReference type="AlphaFoldDB" id="A0A6J7QK38"/>
<evidence type="ECO:0000259" key="8">
    <source>
        <dbReference type="Pfam" id="PF00535"/>
    </source>
</evidence>
<dbReference type="SUPFAM" id="SSF53448">
    <property type="entry name" value="Nucleotide-diphospho-sugar transferases"/>
    <property type="match status" value="1"/>
</dbReference>
<proteinExistence type="predicted"/>
<feature type="domain" description="Glycosyltransferase 2-like" evidence="8">
    <location>
        <begin position="22"/>
        <end position="188"/>
    </location>
</feature>
<dbReference type="GO" id="GO:0005886">
    <property type="term" value="C:plasma membrane"/>
    <property type="evidence" value="ECO:0007669"/>
    <property type="project" value="TreeGrafter"/>
</dbReference>
<protein>
    <submittedName>
        <fullName evidence="12">Unannotated protein</fullName>
    </submittedName>
</protein>
<keyword evidence="7" id="KW-0472">Membrane</keyword>
<evidence type="ECO:0000313" key="10">
    <source>
        <dbReference type="EMBL" id="CAB4836885.1"/>
    </source>
</evidence>
<dbReference type="Gene3D" id="3.90.550.10">
    <property type="entry name" value="Spore Coat Polysaccharide Biosynthesis Protein SpsA, Chain A"/>
    <property type="match status" value="1"/>
</dbReference>
<accession>A0A6J7QK38</accession>
<dbReference type="CDD" id="cd04179">
    <property type="entry name" value="DPM_DPG-synthase_like"/>
    <property type="match status" value="1"/>
</dbReference>
<dbReference type="EMBL" id="CAEZYR010000213">
    <property type="protein sequence ID" value="CAB4774576.1"/>
    <property type="molecule type" value="Genomic_DNA"/>
</dbReference>
<sequence>MVTIWRRVSDDDGVKPSFESLTIFFPMWNEEALIGQTVAAALDAAEDLVVAGEIGRYEILIIDDASTDRTPQMADALAEADNNVRVVHHPVNRKLGGSLKTGFAEARGELVLYTDADLPFDMAELAKAVRIMRLYEADIVSAYRFDRTGEGPRRFVYSYIYNALVRYGFALRLRDVNFAFKLVHRRVLDHVELKSEGSFIDVELLARANRLGFHTVQFGVDYFPRSRGVSTLSSGSVIVKILREMRRLYKELRTIEPLDEIDRHPPASA</sequence>
<evidence type="ECO:0000313" key="11">
    <source>
        <dbReference type="EMBL" id="CAB4903087.1"/>
    </source>
</evidence>
<name>A0A6J7QK38_9ZZZZ</name>
<dbReference type="EMBL" id="CAFABA010000256">
    <property type="protein sequence ID" value="CAB4836885.1"/>
    <property type="molecule type" value="Genomic_DNA"/>
</dbReference>
<evidence type="ECO:0000256" key="1">
    <source>
        <dbReference type="ARBA" id="ARBA00022475"/>
    </source>
</evidence>
<evidence type="ECO:0000313" key="9">
    <source>
        <dbReference type="EMBL" id="CAB4774576.1"/>
    </source>
</evidence>
<dbReference type="EMBL" id="CAFBMH010000025">
    <property type="protein sequence ID" value="CAB4903087.1"/>
    <property type="molecule type" value="Genomic_DNA"/>
</dbReference>
<dbReference type="EMBL" id="CAFBOS010000209">
    <property type="protein sequence ID" value="CAB5017997.1"/>
    <property type="molecule type" value="Genomic_DNA"/>
</dbReference>
<keyword evidence="3" id="KW-0808">Transferase</keyword>
<dbReference type="InterPro" id="IPR050256">
    <property type="entry name" value="Glycosyltransferase_2"/>
</dbReference>
<evidence type="ECO:0000256" key="3">
    <source>
        <dbReference type="ARBA" id="ARBA00022679"/>
    </source>
</evidence>
<keyword evidence="2" id="KW-0328">Glycosyltransferase</keyword>
<reference evidence="12" key="1">
    <citation type="submission" date="2020-05" db="EMBL/GenBank/DDBJ databases">
        <authorList>
            <person name="Chiriac C."/>
            <person name="Salcher M."/>
            <person name="Ghai R."/>
            <person name="Kavagutti S V."/>
        </authorList>
    </citation>
    <scope>NUCLEOTIDE SEQUENCE</scope>
</reference>
<evidence type="ECO:0000256" key="5">
    <source>
        <dbReference type="ARBA" id="ARBA00022985"/>
    </source>
</evidence>
<dbReference type="GO" id="GO:0099621">
    <property type="term" value="F:undecaprenyl-phosphate 4-deoxy-4-formamido-L-arabinose transferase activity"/>
    <property type="evidence" value="ECO:0007669"/>
    <property type="project" value="TreeGrafter"/>
</dbReference>
<dbReference type="PANTHER" id="PTHR48090">
    <property type="entry name" value="UNDECAPRENYL-PHOSPHATE 4-DEOXY-4-FORMAMIDO-L-ARABINOSE TRANSFERASE-RELATED"/>
    <property type="match status" value="1"/>
</dbReference>
<evidence type="ECO:0000256" key="2">
    <source>
        <dbReference type="ARBA" id="ARBA00022676"/>
    </source>
</evidence>
<dbReference type="InterPro" id="IPR029044">
    <property type="entry name" value="Nucleotide-diphossugar_trans"/>
</dbReference>
<evidence type="ECO:0000256" key="4">
    <source>
        <dbReference type="ARBA" id="ARBA00022692"/>
    </source>
</evidence>
<evidence type="ECO:0000313" key="12">
    <source>
        <dbReference type="EMBL" id="CAB5017997.1"/>
    </source>
</evidence>
<evidence type="ECO:0000256" key="6">
    <source>
        <dbReference type="ARBA" id="ARBA00022989"/>
    </source>
</evidence>
<organism evidence="12">
    <name type="scientific">freshwater metagenome</name>
    <dbReference type="NCBI Taxonomy" id="449393"/>
    <lineage>
        <taxon>unclassified sequences</taxon>
        <taxon>metagenomes</taxon>
        <taxon>ecological metagenomes</taxon>
    </lineage>
</organism>
<dbReference type="InterPro" id="IPR001173">
    <property type="entry name" value="Glyco_trans_2-like"/>
</dbReference>
<dbReference type="GO" id="GO:0009103">
    <property type="term" value="P:lipopolysaccharide biosynthetic process"/>
    <property type="evidence" value="ECO:0007669"/>
    <property type="project" value="UniProtKB-KW"/>
</dbReference>
<evidence type="ECO:0000256" key="7">
    <source>
        <dbReference type="ARBA" id="ARBA00023136"/>
    </source>
</evidence>
<keyword evidence="6" id="KW-1133">Transmembrane helix</keyword>
<dbReference type="PANTHER" id="PTHR48090:SF3">
    <property type="entry name" value="UNDECAPRENYL-PHOSPHATE 4-DEOXY-4-FORMAMIDO-L-ARABINOSE TRANSFERASE"/>
    <property type="match status" value="1"/>
</dbReference>
<keyword evidence="5" id="KW-0448">Lipopolysaccharide biosynthesis</keyword>